<organism evidence="3 4">
    <name type="scientific">Platanthera zijinensis</name>
    <dbReference type="NCBI Taxonomy" id="2320716"/>
    <lineage>
        <taxon>Eukaryota</taxon>
        <taxon>Viridiplantae</taxon>
        <taxon>Streptophyta</taxon>
        <taxon>Embryophyta</taxon>
        <taxon>Tracheophyta</taxon>
        <taxon>Spermatophyta</taxon>
        <taxon>Magnoliopsida</taxon>
        <taxon>Liliopsida</taxon>
        <taxon>Asparagales</taxon>
        <taxon>Orchidaceae</taxon>
        <taxon>Orchidoideae</taxon>
        <taxon>Orchideae</taxon>
        <taxon>Orchidinae</taxon>
        <taxon>Platanthera</taxon>
    </lineage>
</organism>
<evidence type="ECO:0000313" key="3">
    <source>
        <dbReference type="EMBL" id="KAK8936477.1"/>
    </source>
</evidence>
<proteinExistence type="predicted"/>
<comment type="caution">
    <text evidence="3">The sequence shown here is derived from an EMBL/GenBank/DDBJ whole genome shotgun (WGS) entry which is preliminary data.</text>
</comment>
<dbReference type="InterPro" id="IPR039926">
    <property type="entry name" value="Egg_app_1"/>
</dbReference>
<gene>
    <name evidence="3" type="ORF">KSP39_PZI012077</name>
</gene>
<evidence type="ECO:0000313" key="4">
    <source>
        <dbReference type="Proteomes" id="UP001418222"/>
    </source>
</evidence>
<accession>A0AAP0G4D8</accession>
<dbReference type="Proteomes" id="UP001418222">
    <property type="component" value="Unassembled WGS sequence"/>
</dbReference>
<evidence type="ECO:0000256" key="2">
    <source>
        <dbReference type="SAM" id="Phobius"/>
    </source>
</evidence>
<keyword evidence="2" id="KW-0812">Transmembrane</keyword>
<dbReference type="EMBL" id="JBBWWQ010000010">
    <property type="protein sequence ID" value="KAK8936477.1"/>
    <property type="molecule type" value="Genomic_DNA"/>
</dbReference>
<protein>
    <submittedName>
        <fullName evidence="3">Uncharacterized protein</fullName>
    </submittedName>
</protein>
<evidence type="ECO:0000256" key="1">
    <source>
        <dbReference type="SAM" id="MobiDB-lite"/>
    </source>
</evidence>
<sequence length="115" mass="13161">MYVTLKDTVGNFLPEKLRMLITLLGDFFSFPGHYADELPETVAETLSRGIRVYLPVVLPVSFIFLFFCLCRCCCRRRISGGRMMRAPGRPGRHVPRSSFESDPRGYFANLHKRGT</sequence>
<feature type="transmembrane region" description="Helical" evidence="2">
    <location>
        <begin position="52"/>
        <end position="74"/>
    </location>
</feature>
<keyword evidence="2" id="KW-0472">Membrane</keyword>
<keyword evidence="2" id="KW-1133">Transmembrane helix</keyword>
<dbReference type="AlphaFoldDB" id="A0AAP0G4D8"/>
<keyword evidence="4" id="KW-1185">Reference proteome</keyword>
<dbReference type="PANTHER" id="PTHR33333">
    <property type="entry name" value="ERYTHROCYTE MEMBRANE PROTEIN 1-LIKE"/>
    <property type="match status" value="1"/>
</dbReference>
<feature type="region of interest" description="Disordered" evidence="1">
    <location>
        <begin position="85"/>
        <end position="105"/>
    </location>
</feature>
<dbReference type="PANTHER" id="PTHR33333:SF46">
    <property type="entry name" value="LOW QUALITY PROTEIN: GLYCINE-RICH PROTEIN DOT1"/>
    <property type="match status" value="1"/>
</dbReference>
<reference evidence="3 4" key="1">
    <citation type="journal article" date="2022" name="Nat. Plants">
        <title>Genomes of leafy and leafless Platanthera orchids illuminate the evolution of mycoheterotrophy.</title>
        <authorList>
            <person name="Li M.H."/>
            <person name="Liu K.W."/>
            <person name="Li Z."/>
            <person name="Lu H.C."/>
            <person name="Ye Q.L."/>
            <person name="Zhang D."/>
            <person name="Wang J.Y."/>
            <person name="Li Y.F."/>
            <person name="Zhong Z.M."/>
            <person name="Liu X."/>
            <person name="Yu X."/>
            <person name="Liu D.K."/>
            <person name="Tu X.D."/>
            <person name="Liu B."/>
            <person name="Hao Y."/>
            <person name="Liao X.Y."/>
            <person name="Jiang Y.T."/>
            <person name="Sun W.H."/>
            <person name="Chen J."/>
            <person name="Chen Y.Q."/>
            <person name="Ai Y."/>
            <person name="Zhai J.W."/>
            <person name="Wu S.S."/>
            <person name="Zhou Z."/>
            <person name="Hsiao Y.Y."/>
            <person name="Wu W.L."/>
            <person name="Chen Y.Y."/>
            <person name="Lin Y.F."/>
            <person name="Hsu J.L."/>
            <person name="Li C.Y."/>
            <person name="Wang Z.W."/>
            <person name="Zhao X."/>
            <person name="Zhong W.Y."/>
            <person name="Ma X.K."/>
            <person name="Ma L."/>
            <person name="Huang J."/>
            <person name="Chen G.Z."/>
            <person name="Huang M.Z."/>
            <person name="Huang L."/>
            <person name="Peng D.H."/>
            <person name="Luo Y.B."/>
            <person name="Zou S.Q."/>
            <person name="Chen S.P."/>
            <person name="Lan S."/>
            <person name="Tsai W.C."/>
            <person name="Van de Peer Y."/>
            <person name="Liu Z.J."/>
        </authorList>
    </citation>
    <scope>NUCLEOTIDE SEQUENCE [LARGE SCALE GENOMIC DNA]</scope>
    <source>
        <strain evidence="3">Lor287</strain>
    </source>
</reference>
<name>A0AAP0G4D8_9ASPA</name>